<dbReference type="AlphaFoldDB" id="A0A9E9BYJ0"/>
<name>A0A9E9BYJ0_9STRA</name>
<keyword evidence="1" id="KW-0472">Membrane</keyword>
<feature type="transmembrane region" description="Helical" evidence="1">
    <location>
        <begin position="44"/>
        <end position="63"/>
    </location>
</feature>
<dbReference type="EMBL" id="ON390794">
    <property type="protein sequence ID" value="WAK85050.1"/>
    <property type="molecule type" value="Genomic_DNA"/>
</dbReference>
<reference evidence="2" key="1">
    <citation type="submission" date="2022-04" db="EMBL/GenBank/DDBJ databases">
        <title>A new insight into Amicula, a genus of tiny marine littoral diatoms with the description of two new tropical species and the largest mitogenome known for a stramenopile.</title>
        <authorList>
            <person name="Gastineau R."/>
            <person name="Li C."/>
            <person name="Ashworth M.P."/>
            <person name="Witkowski A."/>
            <person name="Turmel M."/>
            <person name="Gorecka E."/>
            <person name="Frankovich T.A."/>
            <person name="Wachnicka A."/>
            <person name="Lobban C.S."/>
            <person name="Theriot E.C."/>
            <person name="Otis C."/>
            <person name="Dabek P."/>
            <person name="Binczewska A."/>
            <person name="Lemieux C."/>
        </authorList>
    </citation>
    <scope>NUCLEOTIDE SEQUENCE</scope>
    <source>
        <strain evidence="2">GU52X-4 cfCalB7</strain>
    </source>
</reference>
<sequence length="150" mass="17409">MFVCFIFLCWNFFRLIQTDLFFLIIIAITSTASFLYFISGEFIFFILFAIKITIFLLILSFFIPKMVKFTKICFMSFLVSILSLGLFLGLVKLYFFNAAVFFISNHTQDCPLLFSDIPSDVYLSVKNYDFLGIQKNALFVLDFSSDTRLG</sequence>
<keyword evidence="1" id="KW-0812">Transmembrane</keyword>
<feature type="transmembrane region" description="Helical" evidence="1">
    <location>
        <begin position="75"/>
        <end position="103"/>
    </location>
</feature>
<geneLocation type="mitochondrion" evidence="2"/>
<organism evidence="2">
    <name type="scientific">Amicula sp. isolate GU52X-4 cfCalB7</name>
    <dbReference type="NCBI Taxonomy" id="3003489"/>
    <lineage>
        <taxon>Eukaryota</taxon>
        <taxon>Sar</taxon>
        <taxon>Stramenopiles</taxon>
        <taxon>Ochrophyta</taxon>
        <taxon>Bacillariophyta</taxon>
        <taxon>Bacillariophyceae</taxon>
        <taxon>Bacillariophycidae</taxon>
        <taxon>Naviculales</taxon>
        <taxon>Naviculaceae</taxon>
        <taxon>Amicula</taxon>
    </lineage>
</organism>
<feature type="transmembrane region" description="Helical" evidence="1">
    <location>
        <begin position="20"/>
        <end position="38"/>
    </location>
</feature>
<accession>A0A9E9BYJ0</accession>
<keyword evidence="1" id="KW-1133">Transmembrane helix</keyword>
<gene>
    <name evidence="2" type="primary">orf150</name>
</gene>
<proteinExistence type="predicted"/>
<protein>
    <submittedName>
        <fullName evidence="2">Uncharacterized protein</fullName>
    </submittedName>
</protein>
<evidence type="ECO:0000256" key="1">
    <source>
        <dbReference type="SAM" id="Phobius"/>
    </source>
</evidence>
<evidence type="ECO:0000313" key="2">
    <source>
        <dbReference type="EMBL" id="WAK85050.1"/>
    </source>
</evidence>
<keyword evidence="2" id="KW-0496">Mitochondrion</keyword>